<dbReference type="KEGG" id="rgr:FZ934_20550"/>
<protein>
    <submittedName>
        <fullName evidence="2">Uncharacterized protein</fullName>
    </submittedName>
</protein>
<reference evidence="2 3" key="1">
    <citation type="submission" date="2019-08" db="EMBL/GenBank/DDBJ databases">
        <title>Prosopis cineraria nodule microbiome.</title>
        <authorList>
            <person name="Ali R."/>
            <person name="Chaluvadi S.R."/>
            <person name="Wang X."/>
        </authorList>
    </citation>
    <scope>NUCLEOTIDE SEQUENCE [LARGE SCALE GENOMIC DNA]</scope>
    <source>
        <strain evidence="2 3">BG7</strain>
        <plasmid evidence="2 3">unnamed</plasmid>
    </source>
</reference>
<name>A0A5Q0CHL0_9HYPH</name>
<evidence type="ECO:0000313" key="3">
    <source>
        <dbReference type="Proteomes" id="UP000326881"/>
    </source>
</evidence>
<sequence length="61" mass="6721">MTTHDHDPLLALYGTPRSVIHSRVSVRGKAVTTERESEDPEKIGSSMISLTSLKDHSTTSR</sequence>
<accession>A0A5Q0CHL0</accession>
<evidence type="ECO:0000313" key="2">
    <source>
        <dbReference type="EMBL" id="QFY64040.1"/>
    </source>
</evidence>
<keyword evidence="2" id="KW-0614">Plasmid</keyword>
<organism evidence="2 3">
    <name type="scientific">Rhizobium grahamii</name>
    <dbReference type="NCBI Taxonomy" id="1120045"/>
    <lineage>
        <taxon>Bacteria</taxon>
        <taxon>Pseudomonadati</taxon>
        <taxon>Pseudomonadota</taxon>
        <taxon>Alphaproteobacteria</taxon>
        <taxon>Hyphomicrobiales</taxon>
        <taxon>Rhizobiaceae</taxon>
        <taxon>Rhizobium/Agrobacterium group</taxon>
        <taxon>Rhizobium</taxon>
    </lineage>
</organism>
<dbReference type="EMBL" id="CP043499">
    <property type="protein sequence ID" value="QFY64040.1"/>
    <property type="molecule type" value="Genomic_DNA"/>
</dbReference>
<feature type="region of interest" description="Disordered" evidence="1">
    <location>
        <begin position="28"/>
        <end position="61"/>
    </location>
</feature>
<dbReference type="AlphaFoldDB" id="A0A5Q0CHL0"/>
<evidence type="ECO:0000256" key="1">
    <source>
        <dbReference type="SAM" id="MobiDB-lite"/>
    </source>
</evidence>
<geneLocation type="plasmid" evidence="2 3">
    <name>unnamed</name>
</geneLocation>
<keyword evidence="3" id="KW-1185">Reference proteome</keyword>
<proteinExistence type="predicted"/>
<dbReference type="Proteomes" id="UP000326881">
    <property type="component" value="Plasmid unnamed"/>
</dbReference>
<gene>
    <name evidence="2" type="ORF">FZ934_20550</name>
</gene>